<evidence type="ECO:0000256" key="2">
    <source>
        <dbReference type="ARBA" id="ARBA00001936"/>
    </source>
</evidence>
<evidence type="ECO:0000313" key="13">
    <source>
        <dbReference type="Proteomes" id="UP000679725"/>
    </source>
</evidence>
<feature type="active site" description="Proton acceptor" evidence="10">
    <location>
        <position position="34"/>
    </location>
</feature>
<evidence type="ECO:0000256" key="10">
    <source>
        <dbReference type="HAMAP-Rule" id="MF_02227"/>
    </source>
</evidence>
<comment type="similarity">
    <text evidence="6 10 11">Belongs to the ribulose-phosphate 3-epimerase family.</text>
</comment>
<comment type="cofactor">
    <cofactor evidence="3">
        <name>Co(2+)</name>
        <dbReference type="ChEBI" id="CHEBI:48828"/>
    </cofactor>
</comment>
<evidence type="ECO:0000313" key="12">
    <source>
        <dbReference type="EMBL" id="CAG5069418.1"/>
    </source>
</evidence>
<evidence type="ECO:0000256" key="9">
    <source>
        <dbReference type="ARBA" id="ARBA00023235"/>
    </source>
</evidence>
<evidence type="ECO:0000256" key="11">
    <source>
        <dbReference type="PIRNR" id="PIRNR001461"/>
    </source>
</evidence>
<dbReference type="NCBIfam" id="NF004076">
    <property type="entry name" value="PRK05581.1-4"/>
    <property type="match status" value="1"/>
</dbReference>
<evidence type="ECO:0000256" key="1">
    <source>
        <dbReference type="ARBA" id="ARBA00001782"/>
    </source>
</evidence>
<dbReference type="GO" id="GO:0004750">
    <property type="term" value="F:D-ribulose-phosphate 3-epimerase activity"/>
    <property type="evidence" value="ECO:0007669"/>
    <property type="project" value="UniProtKB-EC"/>
</dbReference>
<dbReference type="CDD" id="cd00429">
    <property type="entry name" value="RPE"/>
    <property type="match status" value="1"/>
</dbReference>
<comment type="pathway">
    <text evidence="10">Carbohydrate degradation.</text>
</comment>
<dbReference type="EMBL" id="CAJRAU010000003">
    <property type="protein sequence ID" value="CAG5069418.1"/>
    <property type="molecule type" value="Genomic_DNA"/>
</dbReference>
<comment type="cofactor">
    <cofactor evidence="10">
        <name>a divalent metal cation</name>
        <dbReference type="ChEBI" id="CHEBI:60240"/>
    </cofactor>
    <text evidence="10">Binds 1 divalent metal cation per subunit.</text>
</comment>
<dbReference type="InterPro" id="IPR000056">
    <property type="entry name" value="Ribul_P_3_epim-like"/>
</dbReference>
<comment type="cofactor">
    <cofactor evidence="2">
        <name>Mn(2+)</name>
        <dbReference type="ChEBI" id="CHEBI:29035"/>
    </cofactor>
</comment>
<keyword evidence="10 11" id="KW-0119">Carbohydrate metabolism</keyword>
<feature type="binding site" evidence="10">
    <location>
        <position position="32"/>
    </location>
    <ligand>
        <name>a divalent metal cation</name>
        <dbReference type="ChEBI" id="CHEBI:60240"/>
    </ligand>
</feature>
<feature type="binding site" evidence="10">
    <location>
        <position position="7"/>
    </location>
    <ligand>
        <name>substrate</name>
    </ligand>
</feature>
<dbReference type="InterPro" id="IPR011060">
    <property type="entry name" value="RibuloseP-bd_barrel"/>
</dbReference>
<name>A0ABN7R605_9BACT</name>
<dbReference type="NCBIfam" id="TIGR01163">
    <property type="entry name" value="rpe"/>
    <property type="match status" value="1"/>
</dbReference>
<evidence type="ECO:0000256" key="7">
    <source>
        <dbReference type="ARBA" id="ARBA00013188"/>
    </source>
</evidence>
<evidence type="ECO:0000256" key="8">
    <source>
        <dbReference type="ARBA" id="ARBA00022723"/>
    </source>
</evidence>
<dbReference type="PROSITE" id="PS01086">
    <property type="entry name" value="RIBUL_P_3_EPIMER_2"/>
    <property type="match status" value="1"/>
</dbReference>
<feature type="binding site" evidence="10">
    <location>
        <position position="174"/>
    </location>
    <ligand>
        <name>a divalent metal cation</name>
        <dbReference type="ChEBI" id="CHEBI:60240"/>
    </ligand>
</feature>
<evidence type="ECO:0000256" key="3">
    <source>
        <dbReference type="ARBA" id="ARBA00001941"/>
    </source>
</evidence>
<dbReference type="SUPFAM" id="SSF51366">
    <property type="entry name" value="Ribulose-phoshate binding barrel"/>
    <property type="match status" value="1"/>
</dbReference>
<proteinExistence type="inferred from homology"/>
<comment type="cofactor">
    <cofactor evidence="5">
        <name>Fe(2+)</name>
        <dbReference type="ChEBI" id="CHEBI:29033"/>
    </cofactor>
</comment>
<dbReference type="InterPro" id="IPR026019">
    <property type="entry name" value="Ribul_P_3_epim"/>
</dbReference>
<comment type="cofactor">
    <cofactor evidence="4">
        <name>Zn(2+)</name>
        <dbReference type="ChEBI" id="CHEBI:29105"/>
    </cofactor>
</comment>
<dbReference type="Gene3D" id="3.20.20.70">
    <property type="entry name" value="Aldolase class I"/>
    <property type="match status" value="1"/>
</dbReference>
<comment type="function">
    <text evidence="10">Catalyzes the reversible epimerization of D-ribulose 5-phosphate to D-xylulose 5-phosphate.</text>
</comment>
<organism evidence="12 13">
    <name type="scientific">Dyadobacter linearis</name>
    <dbReference type="NCBI Taxonomy" id="2823330"/>
    <lineage>
        <taxon>Bacteria</taxon>
        <taxon>Pseudomonadati</taxon>
        <taxon>Bacteroidota</taxon>
        <taxon>Cytophagia</taxon>
        <taxon>Cytophagales</taxon>
        <taxon>Spirosomataceae</taxon>
        <taxon>Dyadobacter</taxon>
    </lineage>
</organism>
<feature type="binding site" evidence="10">
    <location>
        <position position="65"/>
    </location>
    <ligand>
        <name>a divalent metal cation</name>
        <dbReference type="ChEBI" id="CHEBI:60240"/>
    </ligand>
</feature>
<evidence type="ECO:0000256" key="4">
    <source>
        <dbReference type="ARBA" id="ARBA00001947"/>
    </source>
</evidence>
<comment type="caution">
    <text evidence="12">The sequence shown here is derived from an EMBL/GenBank/DDBJ whole genome shotgun (WGS) entry which is preliminary data.</text>
</comment>
<feature type="binding site" evidence="10">
    <location>
        <begin position="174"/>
        <end position="176"/>
    </location>
    <ligand>
        <name>substrate</name>
    </ligand>
</feature>
<dbReference type="PIRSF" id="PIRSF001461">
    <property type="entry name" value="RPE"/>
    <property type="match status" value="1"/>
</dbReference>
<protein>
    <recommendedName>
        <fullName evidence="7 10">Ribulose-phosphate 3-epimerase</fullName>
        <ecNumber evidence="7 10">5.1.3.1</ecNumber>
    </recommendedName>
</protein>
<reference evidence="12 13" key="1">
    <citation type="submission" date="2021-04" db="EMBL/GenBank/DDBJ databases">
        <authorList>
            <person name="Rodrigo-Torres L."/>
            <person name="Arahal R. D."/>
            <person name="Lucena T."/>
        </authorList>
    </citation>
    <scope>NUCLEOTIDE SEQUENCE [LARGE SCALE GENOMIC DNA]</scope>
    <source>
        <strain evidence="12 13">CECT 9623</strain>
    </source>
</reference>
<dbReference type="HAMAP" id="MF_02227">
    <property type="entry name" value="RPE"/>
    <property type="match status" value="1"/>
</dbReference>
<feature type="binding site" evidence="10">
    <location>
        <position position="65"/>
    </location>
    <ligand>
        <name>substrate</name>
    </ligand>
</feature>
<feature type="active site" description="Proton donor" evidence="10">
    <location>
        <position position="174"/>
    </location>
</feature>
<feature type="binding site" evidence="10">
    <location>
        <begin position="141"/>
        <end position="144"/>
    </location>
    <ligand>
        <name>substrate</name>
    </ligand>
</feature>
<keyword evidence="13" id="KW-1185">Reference proteome</keyword>
<evidence type="ECO:0000256" key="6">
    <source>
        <dbReference type="ARBA" id="ARBA00009541"/>
    </source>
</evidence>
<feature type="binding site" evidence="10">
    <location>
        <position position="34"/>
    </location>
    <ligand>
        <name>a divalent metal cation</name>
        <dbReference type="ChEBI" id="CHEBI:60240"/>
    </ligand>
</feature>
<evidence type="ECO:0000256" key="5">
    <source>
        <dbReference type="ARBA" id="ARBA00001954"/>
    </source>
</evidence>
<accession>A0ABN7R605</accession>
<feature type="binding site" evidence="10">
    <location>
        <begin position="196"/>
        <end position="197"/>
    </location>
    <ligand>
        <name>substrate</name>
    </ligand>
</feature>
<dbReference type="InterPro" id="IPR013785">
    <property type="entry name" value="Aldolase_TIM"/>
</dbReference>
<gene>
    <name evidence="10 12" type="primary">rpe</name>
    <name evidence="12" type="ORF">DYBT9623_02154</name>
</gene>
<dbReference type="Proteomes" id="UP000679725">
    <property type="component" value="Unassembled WGS sequence"/>
</dbReference>
<keyword evidence="8 10" id="KW-0479">Metal-binding</keyword>
<comment type="catalytic activity">
    <reaction evidence="1 10 11">
        <text>D-ribulose 5-phosphate = D-xylulose 5-phosphate</text>
        <dbReference type="Rhea" id="RHEA:13677"/>
        <dbReference type="ChEBI" id="CHEBI:57737"/>
        <dbReference type="ChEBI" id="CHEBI:58121"/>
        <dbReference type="EC" id="5.1.3.1"/>
    </reaction>
</comment>
<dbReference type="PANTHER" id="PTHR11749">
    <property type="entry name" value="RIBULOSE-5-PHOSPHATE-3-EPIMERASE"/>
    <property type="match status" value="1"/>
</dbReference>
<dbReference type="RefSeq" id="WP_215233536.1">
    <property type="nucleotide sequence ID" value="NZ_CAJRAU010000003.1"/>
</dbReference>
<dbReference type="Pfam" id="PF00834">
    <property type="entry name" value="Ribul_P_3_epim"/>
    <property type="match status" value="1"/>
</dbReference>
<sequence>MAEIAPSILAADFGNLQRDVELLNASAADYIHVDIMDGVFVPNISFGIPVCEAIHKHAKKPLDVHLMIEKPERYFEAFKKAGAWGITMHYEACTHLHRNIENLKELGLSAGVALNPHTPVELLTDVLGDVSLVLIMSVNPGFGGQKFIDNTYKKIARLHSLREKFGYSFKIEVDGGVNLDNAPLLVREGVDILVAGSFVFSSSDPKGIIEQLKVAS</sequence>
<dbReference type="EC" id="5.1.3.1" evidence="7 10"/>
<keyword evidence="9 10" id="KW-0413">Isomerase</keyword>
<dbReference type="PROSITE" id="PS01085">
    <property type="entry name" value="RIBUL_P_3_EPIMER_1"/>
    <property type="match status" value="1"/>
</dbReference>